<reference evidence="8 9" key="1">
    <citation type="submission" date="2016-04" db="EMBL/GenBank/DDBJ databases">
        <title>Draft genome sequence of Janthinobacterium psychrotolerans sp. nov., isolated from freshwater sediments in Denmark.</title>
        <authorList>
            <person name="Gong X."/>
            <person name="Skrivergaard S."/>
            <person name="Korsgaard B.S."/>
            <person name="Schreiber L."/>
            <person name="Marshall I.P."/>
            <person name="Finster K."/>
            <person name="Schramm A."/>
        </authorList>
    </citation>
    <scope>NUCLEOTIDE SEQUENCE [LARGE SCALE GENOMIC DNA]</scope>
    <source>
        <strain evidence="8 9">S3-2</strain>
    </source>
</reference>
<dbReference type="InterPro" id="IPR018294">
    <property type="entry name" value="ISPD_synthase_CS"/>
</dbReference>
<evidence type="ECO:0000256" key="2">
    <source>
        <dbReference type="ARBA" id="ARBA00004787"/>
    </source>
</evidence>
<dbReference type="InterPro" id="IPR050088">
    <property type="entry name" value="IspD/TarI_cytidylyltransf_bact"/>
</dbReference>
<dbReference type="HAMAP" id="MF_00108">
    <property type="entry name" value="IspD"/>
    <property type="match status" value="1"/>
</dbReference>
<feature type="site" description="Positions MEP for the nucleophilic attack" evidence="7">
    <location>
        <position position="221"/>
    </location>
</feature>
<comment type="function">
    <text evidence="7">Catalyzes the formation of 4-diphosphocytidyl-2-C-methyl-D-erythritol from CTP and 2-C-methyl-D-erythritol 4-phosphate (MEP).</text>
</comment>
<keyword evidence="6 7" id="KW-0414">Isoprene biosynthesis</keyword>
<comment type="catalytic activity">
    <reaction evidence="1 7">
        <text>2-C-methyl-D-erythritol 4-phosphate + CTP + H(+) = 4-CDP-2-C-methyl-D-erythritol + diphosphate</text>
        <dbReference type="Rhea" id="RHEA:13429"/>
        <dbReference type="ChEBI" id="CHEBI:15378"/>
        <dbReference type="ChEBI" id="CHEBI:33019"/>
        <dbReference type="ChEBI" id="CHEBI:37563"/>
        <dbReference type="ChEBI" id="CHEBI:57823"/>
        <dbReference type="ChEBI" id="CHEBI:58262"/>
        <dbReference type="EC" id="2.7.7.60"/>
    </reaction>
</comment>
<dbReference type="EMBL" id="LOCQ01000062">
    <property type="protein sequence ID" value="OBV36903.1"/>
    <property type="molecule type" value="Genomic_DNA"/>
</dbReference>
<dbReference type="UniPathway" id="UPA00056">
    <property type="reaction ID" value="UER00093"/>
</dbReference>
<evidence type="ECO:0000313" key="9">
    <source>
        <dbReference type="Proteomes" id="UP000092713"/>
    </source>
</evidence>
<name>A0A1A7BXR4_9BURK</name>
<feature type="site" description="Positions MEP for the nucleophilic attack" evidence="7">
    <location>
        <position position="166"/>
    </location>
</feature>
<organism evidence="8 9">
    <name type="scientific">Janthinobacterium psychrotolerans</name>
    <dbReference type="NCBI Taxonomy" id="1747903"/>
    <lineage>
        <taxon>Bacteria</taxon>
        <taxon>Pseudomonadati</taxon>
        <taxon>Pseudomonadota</taxon>
        <taxon>Betaproteobacteria</taxon>
        <taxon>Burkholderiales</taxon>
        <taxon>Oxalobacteraceae</taxon>
        <taxon>Janthinobacterium</taxon>
    </lineage>
</organism>
<dbReference type="EC" id="2.7.7.60" evidence="7"/>
<feature type="site" description="Transition state stabilizer" evidence="7">
    <location>
        <position position="34"/>
    </location>
</feature>
<dbReference type="Proteomes" id="UP000092713">
    <property type="component" value="Unassembled WGS sequence"/>
</dbReference>
<keyword evidence="4 7" id="KW-0808">Transferase</keyword>
<dbReference type="CDD" id="cd02516">
    <property type="entry name" value="CDP-ME_synthetase"/>
    <property type="match status" value="1"/>
</dbReference>
<dbReference type="SUPFAM" id="SSF53448">
    <property type="entry name" value="Nucleotide-diphospho-sugar transferases"/>
    <property type="match status" value="1"/>
</dbReference>
<dbReference type="Pfam" id="PF01128">
    <property type="entry name" value="IspD"/>
    <property type="match status" value="1"/>
</dbReference>
<feature type="site" description="Transition state stabilizer" evidence="7">
    <location>
        <position position="27"/>
    </location>
</feature>
<keyword evidence="5 7" id="KW-0548">Nucleotidyltransferase</keyword>
<dbReference type="InterPro" id="IPR034683">
    <property type="entry name" value="IspD/TarI"/>
</dbReference>
<comment type="similarity">
    <text evidence="3 7">Belongs to the IspD/TarI cytidylyltransferase family. IspD subfamily.</text>
</comment>
<dbReference type="STRING" id="1747903.ASR47_1001381"/>
<evidence type="ECO:0000256" key="7">
    <source>
        <dbReference type="HAMAP-Rule" id="MF_00108"/>
    </source>
</evidence>
<gene>
    <name evidence="7" type="primary">ispD</name>
    <name evidence="8" type="ORF">ASR47_1001381</name>
</gene>
<dbReference type="AlphaFoldDB" id="A0A1A7BXR4"/>
<dbReference type="PATRIC" id="fig|1747903.4.peg.394"/>
<evidence type="ECO:0000256" key="1">
    <source>
        <dbReference type="ARBA" id="ARBA00001282"/>
    </source>
</evidence>
<keyword evidence="9" id="KW-1185">Reference proteome</keyword>
<evidence type="ECO:0000256" key="4">
    <source>
        <dbReference type="ARBA" id="ARBA00022679"/>
    </source>
</evidence>
<evidence type="ECO:0000256" key="3">
    <source>
        <dbReference type="ARBA" id="ARBA00009789"/>
    </source>
</evidence>
<dbReference type="PANTHER" id="PTHR32125:SF4">
    <property type="entry name" value="2-C-METHYL-D-ERYTHRITOL 4-PHOSPHATE CYTIDYLYLTRANSFERASE, CHLOROPLASTIC"/>
    <property type="match status" value="1"/>
</dbReference>
<dbReference type="FunFam" id="3.90.550.10:FF:000003">
    <property type="entry name" value="2-C-methyl-D-erythritol 4-phosphate cytidylyltransferase"/>
    <property type="match status" value="1"/>
</dbReference>
<dbReference type="GO" id="GO:0050518">
    <property type="term" value="F:2-C-methyl-D-erythritol 4-phosphate cytidylyltransferase activity"/>
    <property type="evidence" value="ECO:0007669"/>
    <property type="project" value="UniProtKB-UniRule"/>
</dbReference>
<sequence>MTKATMNGQEHTARHIALIPAAGVGARMAANSPKQYLHIAGKPMLRHALDAFLASPLIAHTYVVVSPDDGWIDGVIPEHGVTVLRCGGATRMESILNGLHALQDVLQGVDQILVHDAARPGLTPALIAKLIAEVGQHPAGGLLGLPVVDTVKRAGQGNVSAATVPRDGLWLAQTPQMFSYALLRRALSEARDPAAITDDASAIEALGLSPKLVEGHPRNLKVTLPRDIQTAEMYLAHPDFVS</sequence>
<evidence type="ECO:0000256" key="6">
    <source>
        <dbReference type="ARBA" id="ARBA00023229"/>
    </source>
</evidence>
<evidence type="ECO:0000313" key="8">
    <source>
        <dbReference type="EMBL" id="OBV36903.1"/>
    </source>
</evidence>
<dbReference type="GO" id="GO:0019288">
    <property type="term" value="P:isopentenyl diphosphate biosynthetic process, methylerythritol 4-phosphate pathway"/>
    <property type="evidence" value="ECO:0007669"/>
    <property type="project" value="UniProtKB-UniRule"/>
</dbReference>
<comment type="pathway">
    <text evidence="2 7">Isoprenoid biosynthesis; isopentenyl diphosphate biosynthesis via DXP pathway; isopentenyl diphosphate from 1-deoxy-D-xylulose 5-phosphate: step 2/6.</text>
</comment>
<comment type="caution">
    <text evidence="8">The sequence shown here is derived from an EMBL/GenBank/DDBJ whole genome shotgun (WGS) entry which is preliminary data.</text>
</comment>
<dbReference type="InterPro" id="IPR029044">
    <property type="entry name" value="Nucleotide-diphossugar_trans"/>
</dbReference>
<dbReference type="PROSITE" id="PS01295">
    <property type="entry name" value="ISPD"/>
    <property type="match status" value="1"/>
</dbReference>
<dbReference type="NCBIfam" id="TIGR00453">
    <property type="entry name" value="ispD"/>
    <property type="match status" value="1"/>
</dbReference>
<protein>
    <recommendedName>
        <fullName evidence="7">2-C-methyl-D-erythritol 4-phosphate cytidylyltransferase</fullName>
        <ecNumber evidence="7">2.7.7.60</ecNumber>
    </recommendedName>
    <alternativeName>
        <fullName evidence="7">4-diphosphocytidyl-2C-methyl-D-erythritol synthase</fullName>
    </alternativeName>
    <alternativeName>
        <fullName evidence="7">MEP cytidylyltransferase</fullName>
        <shortName evidence="7">MCT</shortName>
    </alternativeName>
</protein>
<evidence type="ECO:0000256" key="5">
    <source>
        <dbReference type="ARBA" id="ARBA00022695"/>
    </source>
</evidence>
<dbReference type="PANTHER" id="PTHR32125">
    <property type="entry name" value="2-C-METHYL-D-ERYTHRITOL 4-PHOSPHATE CYTIDYLYLTRANSFERASE, CHLOROPLASTIC"/>
    <property type="match status" value="1"/>
</dbReference>
<dbReference type="Gene3D" id="3.90.550.10">
    <property type="entry name" value="Spore Coat Polysaccharide Biosynthesis Protein SpsA, Chain A"/>
    <property type="match status" value="1"/>
</dbReference>
<dbReference type="InterPro" id="IPR001228">
    <property type="entry name" value="IspD"/>
</dbReference>
<proteinExistence type="inferred from homology"/>
<accession>A0A1A7BXR4</accession>